<dbReference type="EMBL" id="BMAU01021202">
    <property type="protein sequence ID" value="GFX98417.1"/>
    <property type="molecule type" value="Genomic_DNA"/>
</dbReference>
<proteinExistence type="predicted"/>
<protein>
    <recommendedName>
        <fullName evidence="3">HTH psq-type domain-containing protein</fullName>
    </recommendedName>
</protein>
<name>A0A8X6V847_TRICX</name>
<comment type="caution">
    <text evidence="1">The sequence shown here is derived from an EMBL/GenBank/DDBJ whole genome shotgun (WGS) entry which is preliminary data.</text>
</comment>
<organism evidence="1 2">
    <name type="scientific">Trichonephila clavipes</name>
    <name type="common">Golden silk orbweaver</name>
    <name type="synonym">Nephila clavipes</name>
    <dbReference type="NCBI Taxonomy" id="2585209"/>
    <lineage>
        <taxon>Eukaryota</taxon>
        <taxon>Metazoa</taxon>
        <taxon>Ecdysozoa</taxon>
        <taxon>Arthropoda</taxon>
        <taxon>Chelicerata</taxon>
        <taxon>Arachnida</taxon>
        <taxon>Araneae</taxon>
        <taxon>Araneomorphae</taxon>
        <taxon>Entelegynae</taxon>
        <taxon>Araneoidea</taxon>
        <taxon>Nephilidae</taxon>
        <taxon>Trichonephila</taxon>
    </lineage>
</organism>
<dbReference type="Proteomes" id="UP000887159">
    <property type="component" value="Unassembled WGS sequence"/>
</dbReference>
<keyword evidence="2" id="KW-1185">Reference proteome</keyword>
<dbReference type="AlphaFoldDB" id="A0A8X6V847"/>
<accession>A0A8X6V847</accession>
<gene>
    <name evidence="1" type="ORF">TNCV_4001861</name>
</gene>
<sequence length="139" mass="15490">MGDSKNHENKATRKSISLETKMQVIRRLDTSERQSHIGAAFNLATSSADSHRFLPSVQASSVDIAGKYRAITCSSFRGEKQKKTPLFGPRGTVPVIHRCRGTHSRNHRLFSVSSFFVSNRPALSSVKEENNQRKGPSTY</sequence>
<evidence type="ECO:0000313" key="2">
    <source>
        <dbReference type="Proteomes" id="UP000887159"/>
    </source>
</evidence>
<evidence type="ECO:0008006" key="3">
    <source>
        <dbReference type="Google" id="ProtNLM"/>
    </source>
</evidence>
<evidence type="ECO:0000313" key="1">
    <source>
        <dbReference type="EMBL" id="GFX98417.1"/>
    </source>
</evidence>
<reference evidence="1" key="1">
    <citation type="submission" date="2020-08" db="EMBL/GenBank/DDBJ databases">
        <title>Multicomponent nature underlies the extraordinary mechanical properties of spider dragline silk.</title>
        <authorList>
            <person name="Kono N."/>
            <person name="Nakamura H."/>
            <person name="Mori M."/>
            <person name="Yoshida Y."/>
            <person name="Ohtoshi R."/>
            <person name="Malay A.D."/>
            <person name="Moran D.A.P."/>
            <person name="Tomita M."/>
            <person name="Numata K."/>
            <person name="Arakawa K."/>
        </authorList>
    </citation>
    <scope>NUCLEOTIDE SEQUENCE</scope>
</reference>